<reference evidence="2" key="1">
    <citation type="journal article" date="2022" name="Mol. Ecol. Resour.">
        <title>The genomes of chicory, endive, great burdock and yacon provide insights into Asteraceae palaeo-polyploidization history and plant inulin production.</title>
        <authorList>
            <person name="Fan W."/>
            <person name="Wang S."/>
            <person name="Wang H."/>
            <person name="Wang A."/>
            <person name="Jiang F."/>
            <person name="Liu H."/>
            <person name="Zhao H."/>
            <person name="Xu D."/>
            <person name="Zhang Y."/>
        </authorList>
    </citation>
    <scope>NUCLEOTIDE SEQUENCE [LARGE SCALE GENOMIC DNA]</scope>
    <source>
        <strain evidence="2">cv. Niubang</strain>
    </source>
</reference>
<accession>A0ACB8Z613</accession>
<name>A0ACB8Z613_ARCLA</name>
<evidence type="ECO:0000313" key="1">
    <source>
        <dbReference type="EMBL" id="KAI3692816.1"/>
    </source>
</evidence>
<keyword evidence="2" id="KW-1185">Reference proteome</keyword>
<organism evidence="1 2">
    <name type="scientific">Arctium lappa</name>
    <name type="common">Greater burdock</name>
    <name type="synonym">Lappa major</name>
    <dbReference type="NCBI Taxonomy" id="4217"/>
    <lineage>
        <taxon>Eukaryota</taxon>
        <taxon>Viridiplantae</taxon>
        <taxon>Streptophyta</taxon>
        <taxon>Embryophyta</taxon>
        <taxon>Tracheophyta</taxon>
        <taxon>Spermatophyta</taxon>
        <taxon>Magnoliopsida</taxon>
        <taxon>eudicotyledons</taxon>
        <taxon>Gunneridae</taxon>
        <taxon>Pentapetalae</taxon>
        <taxon>asterids</taxon>
        <taxon>campanulids</taxon>
        <taxon>Asterales</taxon>
        <taxon>Asteraceae</taxon>
        <taxon>Carduoideae</taxon>
        <taxon>Cardueae</taxon>
        <taxon>Arctiinae</taxon>
        <taxon>Arctium</taxon>
    </lineage>
</organism>
<dbReference type="Proteomes" id="UP001055879">
    <property type="component" value="Linkage Group LG11"/>
</dbReference>
<evidence type="ECO:0000313" key="2">
    <source>
        <dbReference type="Proteomes" id="UP001055879"/>
    </source>
</evidence>
<sequence length="104" mass="11395">MAAAMRSGRSIDRYPGCRVATLGTRSGGSVGCKERTRLSQDVGKNGIGHRRVTLMPAMRRYCRGLCSKLGLWSLTLANSWILTSCDIRLRSTKEKGSGSVSFRK</sequence>
<protein>
    <submittedName>
        <fullName evidence="1">Uncharacterized protein</fullName>
    </submittedName>
</protein>
<proteinExistence type="predicted"/>
<comment type="caution">
    <text evidence="1">The sequence shown here is derived from an EMBL/GenBank/DDBJ whole genome shotgun (WGS) entry which is preliminary data.</text>
</comment>
<gene>
    <name evidence="1" type="ORF">L6452_32640</name>
</gene>
<reference evidence="1 2" key="2">
    <citation type="journal article" date="2022" name="Mol. Ecol. Resour.">
        <title>The genomes of chicory, endive, great burdock and yacon provide insights into Asteraceae paleo-polyploidization history and plant inulin production.</title>
        <authorList>
            <person name="Fan W."/>
            <person name="Wang S."/>
            <person name="Wang H."/>
            <person name="Wang A."/>
            <person name="Jiang F."/>
            <person name="Liu H."/>
            <person name="Zhao H."/>
            <person name="Xu D."/>
            <person name="Zhang Y."/>
        </authorList>
    </citation>
    <scope>NUCLEOTIDE SEQUENCE [LARGE SCALE GENOMIC DNA]</scope>
    <source>
        <strain evidence="2">cv. Niubang</strain>
    </source>
</reference>
<dbReference type="EMBL" id="CM042057">
    <property type="protein sequence ID" value="KAI3692816.1"/>
    <property type="molecule type" value="Genomic_DNA"/>
</dbReference>